<protein>
    <submittedName>
        <fullName evidence="2">PTS sugar transporter subunit IIA</fullName>
    </submittedName>
</protein>
<name>A0A9D2AE17_9FIRM</name>
<dbReference type="AlphaFoldDB" id="A0A9D2AE17"/>
<dbReference type="SUPFAM" id="SSF55804">
    <property type="entry name" value="Phoshotransferase/anion transport protein"/>
    <property type="match status" value="1"/>
</dbReference>
<sequence length="150" mass="16698">MLKKELIFTGLRFDTPQEAIGFGAREMCGRGYVKESYGPSVIEREAQFPTGLPTEPVGIAIPHTDSRHVNRNAVCMLKLAQPVEFRQMGDEQNPVAASIVLLLAVSGEDHMDMLSDLMELFSDEEMLQSLYEAPTQEETVALLERKGLID</sequence>
<reference evidence="2" key="1">
    <citation type="journal article" date="2021" name="PeerJ">
        <title>Extensive microbial diversity within the chicken gut microbiome revealed by metagenomics and culture.</title>
        <authorList>
            <person name="Gilroy R."/>
            <person name="Ravi A."/>
            <person name="Getino M."/>
            <person name="Pursley I."/>
            <person name="Horton D.L."/>
            <person name="Alikhan N.F."/>
            <person name="Baker D."/>
            <person name="Gharbi K."/>
            <person name="Hall N."/>
            <person name="Watson M."/>
            <person name="Adriaenssens E.M."/>
            <person name="Foster-Nyarko E."/>
            <person name="Jarju S."/>
            <person name="Secka A."/>
            <person name="Antonio M."/>
            <person name="Oren A."/>
            <person name="Chaudhuri R.R."/>
            <person name="La Ragione R."/>
            <person name="Hildebrand F."/>
            <person name="Pallen M.J."/>
        </authorList>
    </citation>
    <scope>NUCLEOTIDE SEQUENCE</scope>
    <source>
        <strain evidence="2">2239</strain>
    </source>
</reference>
<dbReference type="Proteomes" id="UP000824193">
    <property type="component" value="Unassembled WGS sequence"/>
</dbReference>
<feature type="domain" description="PTS EIIA type-2" evidence="1">
    <location>
        <begin position="1"/>
        <end position="146"/>
    </location>
</feature>
<reference evidence="2" key="2">
    <citation type="submission" date="2021-04" db="EMBL/GenBank/DDBJ databases">
        <authorList>
            <person name="Gilroy R."/>
        </authorList>
    </citation>
    <scope>NUCLEOTIDE SEQUENCE</scope>
    <source>
        <strain evidence="2">2239</strain>
    </source>
</reference>
<keyword evidence="2" id="KW-0762">Sugar transport</keyword>
<dbReference type="PANTHER" id="PTHR47738">
    <property type="entry name" value="PTS SYSTEM FRUCTOSE-LIKE EIIA COMPONENT-RELATED"/>
    <property type="match status" value="1"/>
</dbReference>
<dbReference type="InterPro" id="IPR051541">
    <property type="entry name" value="PTS_SugarTrans_NitroReg"/>
</dbReference>
<dbReference type="PANTHER" id="PTHR47738:SF3">
    <property type="entry name" value="PHOSPHOTRANSFERASE SYSTEM MANNITOL_FRUCTOSE-SPECIFIC IIA DOMAIN CONTAINING PROTEIN"/>
    <property type="match status" value="1"/>
</dbReference>
<keyword evidence="2" id="KW-0813">Transport</keyword>
<evidence type="ECO:0000259" key="1">
    <source>
        <dbReference type="PROSITE" id="PS51094"/>
    </source>
</evidence>
<gene>
    <name evidence="2" type="ORF">H9865_08395</name>
</gene>
<dbReference type="InterPro" id="IPR016152">
    <property type="entry name" value="PTrfase/Anion_transptr"/>
</dbReference>
<proteinExistence type="predicted"/>
<evidence type="ECO:0000313" key="2">
    <source>
        <dbReference type="EMBL" id="HIX06101.1"/>
    </source>
</evidence>
<dbReference type="CDD" id="cd00211">
    <property type="entry name" value="PTS_IIA_fru"/>
    <property type="match status" value="1"/>
</dbReference>
<dbReference type="Pfam" id="PF00359">
    <property type="entry name" value="PTS_EIIA_2"/>
    <property type="match status" value="1"/>
</dbReference>
<comment type="caution">
    <text evidence="2">The sequence shown here is derived from an EMBL/GenBank/DDBJ whole genome shotgun (WGS) entry which is preliminary data.</text>
</comment>
<dbReference type="EMBL" id="DXFW01000024">
    <property type="protein sequence ID" value="HIX06101.1"/>
    <property type="molecule type" value="Genomic_DNA"/>
</dbReference>
<accession>A0A9D2AE17</accession>
<dbReference type="Gene3D" id="3.40.930.10">
    <property type="entry name" value="Mannitol-specific EII, Chain A"/>
    <property type="match status" value="1"/>
</dbReference>
<evidence type="ECO:0000313" key="3">
    <source>
        <dbReference type="Proteomes" id="UP000824193"/>
    </source>
</evidence>
<dbReference type="InterPro" id="IPR002178">
    <property type="entry name" value="PTS_EIIA_type-2_dom"/>
</dbReference>
<dbReference type="PROSITE" id="PS51094">
    <property type="entry name" value="PTS_EIIA_TYPE_2"/>
    <property type="match status" value="1"/>
</dbReference>
<organism evidence="2 3">
    <name type="scientific">Candidatus Allofournierella pullicola</name>
    <dbReference type="NCBI Taxonomy" id="2838596"/>
    <lineage>
        <taxon>Bacteria</taxon>
        <taxon>Bacillati</taxon>
        <taxon>Bacillota</taxon>
        <taxon>Clostridia</taxon>
        <taxon>Eubacteriales</taxon>
        <taxon>Oscillospiraceae</taxon>
        <taxon>Allofournierella</taxon>
    </lineage>
</organism>